<dbReference type="EMBL" id="DSKI01000591">
    <property type="protein sequence ID" value="HEB44296.1"/>
    <property type="molecule type" value="Genomic_DNA"/>
</dbReference>
<protein>
    <submittedName>
        <fullName evidence="1">Uncharacterized protein</fullName>
    </submittedName>
</protein>
<proteinExistence type="predicted"/>
<reference evidence="1" key="1">
    <citation type="journal article" date="2020" name="mSystems">
        <title>Genome- and Community-Level Interaction Insights into Carbon Utilization and Element Cycling Functions of Hydrothermarchaeota in Hydrothermal Sediment.</title>
        <authorList>
            <person name="Zhou Z."/>
            <person name="Liu Y."/>
            <person name="Xu W."/>
            <person name="Pan J."/>
            <person name="Luo Z.H."/>
            <person name="Li M."/>
        </authorList>
    </citation>
    <scope>NUCLEOTIDE SEQUENCE [LARGE SCALE GENOMIC DNA]</scope>
    <source>
        <strain evidence="1">SpSt-243</strain>
    </source>
</reference>
<comment type="caution">
    <text evidence="1">The sequence shown here is derived from an EMBL/GenBank/DDBJ whole genome shotgun (WGS) entry which is preliminary data.</text>
</comment>
<gene>
    <name evidence="1" type="ORF">ENP70_11520</name>
</gene>
<name>A0A7C1PH03_9HYPH</name>
<accession>A0A7C1PH03</accession>
<evidence type="ECO:0000313" key="1">
    <source>
        <dbReference type="EMBL" id="HEB44296.1"/>
    </source>
</evidence>
<dbReference type="AlphaFoldDB" id="A0A7C1PH03"/>
<sequence>MNSIIEMAVALNQFCAGRLASSSAASMLTANLTSLNSVETSELRKLAQTVGFSLADFEWTGPDPELMAKLKRLQSQLNQLTDETTSIVDLPEYLVDVFHPEQLLCINSDDIRLYELKKEISVGTIFLCSKDYENQLNGVRKFSDFDEFEEAVWAAQVST</sequence>
<organism evidence="1">
    <name type="scientific">Agrobacterium albertimagni</name>
    <dbReference type="NCBI Taxonomy" id="147266"/>
    <lineage>
        <taxon>Bacteria</taxon>
        <taxon>Pseudomonadati</taxon>
        <taxon>Pseudomonadota</taxon>
        <taxon>Alphaproteobacteria</taxon>
        <taxon>Hyphomicrobiales</taxon>
        <taxon>Rhizobiaceae</taxon>
        <taxon>Rhizobium/Agrobacterium group</taxon>
        <taxon>Agrobacterium</taxon>
    </lineage>
</organism>